<dbReference type="EMBL" id="CP115149">
    <property type="protein sequence ID" value="WBL36427.1"/>
    <property type="molecule type" value="Genomic_DNA"/>
</dbReference>
<evidence type="ECO:0000313" key="2">
    <source>
        <dbReference type="Proteomes" id="UP001212803"/>
    </source>
</evidence>
<reference evidence="1 2" key="1">
    <citation type="journal article" date="2023" name="ISME J.">
        <title>Thermophilic Dehalococcoidia with unusual traits shed light on an unexpected past.</title>
        <authorList>
            <person name="Palmer M."/>
            <person name="Covington J.K."/>
            <person name="Zhou E.M."/>
            <person name="Thomas S.C."/>
            <person name="Habib N."/>
            <person name="Seymour C.O."/>
            <person name="Lai D."/>
            <person name="Johnston J."/>
            <person name="Hashimi A."/>
            <person name="Jiao J.Y."/>
            <person name="Muok A.R."/>
            <person name="Liu L."/>
            <person name="Xian W.D."/>
            <person name="Zhi X.Y."/>
            <person name="Li M.M."/>
            <person name="Silva L.P."/>
            <person name="Bowen B.P."/>
            <person name="Louie K."/>
            <person name="Briegel A."/>
            <person name="Pett-Ridge J."/>
            <person name="Weber P.K."/>
            <person name="Tocheva E.I."/>
            <person name="Woyke T."/>
            <person name="Northen T.R."/>
            <person name="Mayali X."/>
            <person name="Li W.J."/>
            <person name="Hedlund B.P."/>
        </authorList>
    </citation>
    <scope>NUCLEOTIDE SEQUENCE [LARGE SCALE GENOMIC DNA]</scope>
    <source>
        <strain evidence="1 2">YIM 72310</strain>
    </source>
</reference>
<name>A0ABY7M7C6_9CHLR</name>
<protein>
    <submittedName>
        <fullName evidence="1">Uncharacterized protein</fullName>
    </submittedName>
</protein>
<gene>
    <name evidence="1" type="ORF">O0235_02335</name>
</gene>
<keyword evidence="2" id="KW-1185">Reference proteome</keyword>
<proteinExistence type="predicted"/>
<dbReference type="Proteomes" id="UP001212803">
    <property type="component" value="Chromosome"/>
</dbReference>
<accession>A0ABY7M7C6</accession>
<evidence type="ECO:0000313" key="1">
    <source>
        <dbReference type="EMBL" id="WBL36427.1"/>
    </source>
</evidence>
<sequence length="63" mass="6625">MAFDGAVADGAVFAAVPCGVEGGLGNMWAEDSTWAISMTWPSPVRRRWRSAAITATAPCMPPQ</sequence>
<organism evidence="1 2">
    <name type="scientific">Tepidiforma flava</name>
    <dbReference type="NCBI Taxonomy" id="3004094"/>
    <lineage>
        <taxon>Bacteria</taxon>
        <taxon>Bacillati</taxon>
        <taxon>Chloroflexota</taxon>
        <taxon>Tepidiformia</taxon>
        <taxon>Tepidiformales</taxon>
        <taxon>Tepidiformaceae</taxon>
        <taxon>Tepidiforma</taxon>
    </lineage>
</organism>